<dbReference type="InterPro" id="IPR014262">
    <property type="entry name" value="HAF_rpt"/>
</dbReference>
<evidence type="ECO:0000256" key="1">
    <source>
        <dbReference type="SAM" id="Phobius"/>
    </source>
</evidence>
<dbReference type="Pfam" id="PF03797">
    <property type="entry name" value="Autotransporter"/>
    <property type="match status" value="1"/>
</dbReference>
<keyword evidence="4" id="KW-1185">Reference proteome</keyword>
<accession>A0A543KGB6</accession>
<reference evidence="3 4" key="1">
    <citation type="submission" date="2019-06" db="EMBL/GenBank/DDBJ databases">
        <title>Genomic Encyclopedia of Archaeal and Bacterial Type Strains, Phase II (KMG-II): from individual species to whole genera.</title>
        <authorList>
            <person name="Goeker M."/>
        </authorList>
    </citation>
    <scope>NUCLEOTIDE SEQUENCE [LARGE SCALE GENOMIC DNA]</scope>
    <source>
        <strain evidence="3 4">DSM 18423</strain>
    </source>
</reference>
<sequence>MGPTQQRVVRGGRLVKTARGVVNLAAVVGFGMAGGAAAQGLDCISPPVGGPADSEICDLGTLAGGTNSIAWGVSADGSVVVGVRYSSAGDRAFRWVAGAGMENLSTLTGGGHSYADGVNADGSVVVGQSSSSAGNRAFRWVAGAGMENLGTLTGGSRSFARGVNADGSVVVGQSGSSAGNRAFRWVAGAGMESLGTLTGGSSSWAHRVNADGSVVVGWSGSSAGDRAFRWVAGAGMEDLGTLTGGNWSEAHGVNADGSVVVGRSGSSAGNRAFRWVAGAGMESLGTLTGGSYSRAHGVNADGSVVVGRSGSSAGDRAFRWVAGAGMESLGTLTGGSSSWAWGVNADGSVVVGTSGSSAGDRAFIWRATDSGGEMEDHENLITSFPVLGNDSAVMQAEQQFALGALMRPGALAQAGGWSVSAQLGAQSTGRNPTTVGARTTSLAALSFGRGITDSFTLGATISAQGSSLQNNAFSMDTGFAGAIWGTYSAGGADQTGLQASGSLGYARNSGDISRGRLLTDVVLATGQSAVETRAVQASLGYGMMQGDWLVTPSLGVAHYDTTRAAYTETGAAFNASYDAMTTSRTVATLGVAGDMKLGEQGRLSLGAGVEHDLSVTAPRLTGTSDIPGLATFDIGSTFQTNKTRGFLTAGYTHDFGNGQSLSGTVRVGQAVYGSTPSVGVGLNYGMRF</sequence>
<proteinExistence type="predicted"/>
<dbReference type="SUPFAM" id="SSF103515">
    <property type="entry name" value="Autotransporter"/>
    <property type="match status" value="1"/>
</dbReference>
<evidence type="ECO:0000259" key="2">
    <source>
        <dbReference type="PROSITE" id="PS51208"/>
    </source>
</evidence>
<dbReference type="Proteomes" id="UP000320582">
    <property type="component" value="Unassembled WGS sequence"/>
</dbReference>
<dbReference type="RefSeq" id="WP_142082467.1">
    <property type="nucleotide sequence ID" value="NZ_VFPT01000001.1"/>
</dbReference>
<feature type="domain" description="Autotransporter" evidence="2">
    <location>
        <begin position="409"/>
        <end position="688"/>
    </location>
</feature>
<dbReference type="NCBIfam" id="TIGR02913">
    <property type="entry name" value="HAF_rpt"/>
    <property type="match status" value="5"/>
</dbReference>
<evidence type="ECO:0000313" key="4">
    <source>
        <dbReference type="Proteomes" id="UP000320582"/>
    </source>
</evidence>
<comment type="caution">
    <text evidence="3">The sequence shown here is derived from an EMBL/GenBank/DDBJ whole genome shotgun (WGS) entry which is preliminary data.</text>
</comment>
<dbReference type="PROSITE" id="PS51208">
    <property type="entry name" value="AUTOTRANSPORTER"/>
    <property type="match status" value="1"/>
</dbReference>
<name>A0A543KGB6_9RHOB</name>
<dbReference type="SMART" id="SM00869">
    <property type="entry name" value="Autotransporter"/>
    <property type="match status" value="1"/>
</dbReference>
<dbReference type="InterPro" id="IPR036709">
    <property type="entry name" value="Autotransporte_beta_dom_sf"/>
</dbReference>
<keyword evidence="1" id="KW-1133">Transmembrane helix</keyword>
<organism evidence="3 4">
    <name type="scientific">Roseinatronobacter monicus</name>
    <dbReference type="NCBI Taxonomy" id="393481"/>
    <lineage>
        <taxon>Bacteria</taxon>
        <taxon>Pseudomonadati</taxon>
        <taxon>Pseudomonadota</taxon>
        <taxon>Alphaproteobacteria</taxon>
        <taxon>Rhodobacterales</taxon>
        <taxon>Paracoccaceae</taxon>
        <taxon>Roseinatronobacter</taxon>
    </lineage>
</organism>
<protein>
    <submittedName>
        <fullName evidence="3">Putative HAF family extracellular repeat protein</fullName>
    </submittedName>
</protein>
<dbReference type="EMBL" id="VFPT01000001">
    <property type="protein sequence ID" value="TQM94067.1"/>
    <property type="molecule type" value="Genomic_DNA"/>
</dbReference>
<evidence type="ECO:0000313" key="3">
    <source>
        <dbReference type="EMBL" id="TQM94067.1"/>
    </source>
</evidence>
<gene>
    <name evidence="3" type="ORF">BD293_2724</name>
</gene>
<keyword evidence="1" id="KW-0812">Transmembrane</keyword>
<dbReference type="Gene3D" id="2.40.128.130">
    <property type="entry name" value="Autotransporter beta-domain"/>
    <property type="match status" value="1"/>
</dbReference>
<keyword evidence="1" id="KW-0472">Membrane</keyword>
<feature type="transmembrane region" description="Helical" evidence="1">
    <location>
        <begin position="21"/>
        <end position="41"/>
    </location>
</feature>
<dbReference type="AlphaFoldDB" id="A0A543KGB6"/>
<dbReference type="OrthoDB" id="9760333at2"/>
<dbReference type="InterPro" id="IPR005546">
    <property type="entry name" value="Autotransporte_beta"/>
</dbReference>